<reference evidence="8" key="1">
    <citation type="journal article" date="2023" name="IMA Fungus">
        <title>Comparative genomic study of the Penicillium genus elucidates a diverse pangenome and 15 lateral gene transfer events.</title>
        <authorList>
            <person name="Petersen C."/>
            <person name="Sorensen T."/>
            <person name="Nielsen M.R."/>
            <person name="Sondergaard T.E."/>
            <person name="Sorensen J.L."/>
            <person name="Fitzpatrick D.A."/>
            <person name="Frisvad J.C."/>
            <person name="Nielsen K.L."/>
        </authorList>
    </citation>
    <scope>NUCLEOTIDE SEQUENCE</scope>
    <source>
        <strain evidence="8">IBT 17514</strain>
    </source>
</reference>
<gene>
    <name evidence="8" type="ORF">N7493_004407</name>
</gene>
<keyword evidence="1" id="KW-0479">Metal-binding</keyword>
<evidence type="ECO:0000256" key="4">
    <source>
        <dbReference type="ARBA" id="ARBA00023163"/>
    </source>
</evidence>
<dbReference type="PROSITE" id="PS00463">
    <property type="entry name" value="ZN2_CY6_FUNGAL_1"/>
    <property type="match status" value="1"/>
</dbReference>
<dbReference type="InterPro" id="IPR036864">
    <property type="entry name" value="Zn2-C6_fun-type_DNA-bd_sf"/>
</dbReference>
<evidence type="ECO:0000313" key="8">
    <source>
        <dbReference type="EMBL" id="KAJ5728077.1"/>
    </source>
</evidence>
<dbReference type="SUPFAM" id="SSF57701">
    <property type="entry name" value="Zn2/Cys6 DNA-binding domain"/>
    <property type="match status" value="1"/>
</dbReference>
<dbReference type="SMART" id="SM00066">
    <property type="entry name" value="GAL4"/>
    <property type="match status" value="1"/>
</dbReference>
<proteinExistence type="predicted"/>
<keyword evidence="9" id="KW-1185">Reference proteome</keyword>
<dbReference type="InterPro" id="IPR007219">
    <property type="entry name" value="XnlR_reg_dom"/>
</dbReference>
<dbReference type="GO" id="GO:0000981">
    <property type="term" value="F:DNA-binding transcription factor activity, RNA polymerase II-specific"/>
    <property type="evidence" value="ECO:0007669"/>
    <property type="project" value="InterPro"/>
</dbReference>
<evidence type="ECO:0000256" key="2">
    <source>
        <dbReference type="ARBA" id="ARBA00023015"/>
    </source>
</evidence>
<evidence type="ECO:0000256" key="6">
    <source>
        <dbReference type="SAM" id="MobiDB-lite"/>
    </source>
</evidence>
<dbReference type="GO" id="GO:0006351">
    <property type="term" value="P:DNA-templated transcription"/>
    <property type="evidence" value="ECO:0007669"/>
    <property type="project" value="InterPro"/>
</dbReference>
<evidence type="ECO:0000259" key="7">
    <source>
        <dbReference type="PROSITE" id="PS50048"/>
    </source>
</evidence>
<dbReference type="Pfam" id="PF00172">
    <property type="entry name" value="Zn_clus"/>
    <property type="match status" value="1"/>
</dbReference>
<comment type="caution">
    <text evidence="8">The sequence shown here is derived from an EMBL/GenBank/DDBJ whole genome shotgun (WGS) entry which is preliminary data.</text>
</comment>
<name>A0AAD6HNX0_9EURO</name>
<accession>A0AAD6HNX0</accession>
<dbReference type="GO" id="GO:0008270">
    <property type="term" value="F:zinc ion binding"/>
    <property type="evidence" value="ECO:0007669"/>
    <property type="project" value="InterPro"/>
</dbReference>
<dbReference type="InterPro" id="IPR001138">
    <property type="entry name" value="Zn2Cys6_DnaBD"/>
</dbReference>
<evidence type="ECO:0000256" key="1">
    <source>
        <dbReference type="ARBA" id="ARBA00022723"/>
    </source>
</evidence>
<evidence type="ECO:0000256" key="3">
    <source>
        <dbReference type="ARBA" id="ARBA00023125"/>
    </source>
</evidence>
<dbReference type="CDD" id="cd00067">
    <property type="entry name" value="GAL4"/>
    <property type="match status" value="1"/>
</dbReference>
<dbReference type="PROSITE" id="PS50048">
    <property type="entry name" value="ZN2_CY6_FUNGAL_2"/>
    <property type="match status" value="1"/>
</dbReference>
<dbReference type="AlphaFoldDB" id="A0AAD6HNX0"/>
<protein>
    <recommendedName>
        <fullName evidence="7">Zn(2)-C6 fungal-type domain-containing protein</fullName>
    </recommendedName>
</protein>
<dbReference type="SMART" id="SM00906">
    <property type="entry name" value="Fungal_trans"/>
    <property type="match status" value="1"/>
</dbReference>
<evidence type="ECO:0000256" key="5">
    <source>
        <dbReference type="ARBA" id="ARBA00023242"/>
    </source>
</evidence>
<dbReference type="PANTHER" id="PTHR46910:SF33">
    <property type="entry name" value="ZN(II)2CYS6 TRANSCRIPTION FACTOR (EUROFUNG)"/>
    <property type="match status" value="1"/>
</dbReference>
<keyword evidence="4" id="KW-0804">Transcription</keyword>
<evidence type="ECO:0000313" key="9">
    <source>
        <dbReference type="Proteomes" id="UP001215712"/>
    </source>
</evidence>
<dbReference type="EMBL" id="JAQJAN010000005">
    <property type="protein sequence ID" value="KAJ5728077.1"/>
    <property type="molecule type" value="Genomic_DNA"/>
</dbReference>
<dbReference type="InterPro" id="IPR050987">
    <property type="entry name" value="AtrR-like"/>
</dbReference>
<dbReference type="Proteomes" id="UP001215712">
    <property type="component" value="Unassembled WGS sequence"/>
</dbReference>
<organism evidence="8 9">
    <name type="scientific">Penicillium malachiteum</name>
    <dbReference type="NCBI Taxonomy" id="1324776"/>
    <lineage>
        <taxon>Eukaryota</taxon>
        <taxon>Fungi</taxon>
        <taxon>Dikarya</taxon>
        <taxon>Ascomycota</taxon>
        <taxon>Pezizomycotina</taxon>
        <taxon>Eurotiomycetes</taxon>
        <taxon>Eurotiomycetidae</taxon>
        <taxon>Eurotiales</taxon>
        <taxon>Aspergillaceae</taxon>
        <taxon>Penicillium</taxon>
    </lineage>
</organism>
<dbReference type="PANTHER" id="PTHR46910">
    <property type="entry name" value="TRANSCRIPTION FACTOR PDR1"/>
    <property type="match status" value="1"/>
</dbReference>
<dbReference type="Pfam" id="PF04082">
    <property type="entry name" value="Fungal_trans"/>
    <property type="match status" value="1"/>
</dbReference>
<feature type="compositionally biased region" description="Basic and acidic residues" evidence="6">
    <location>
        <begin position="72"/>
        <end position="89"/>
    </location>
</feature>
<dbReference type="Gene3D" id="4.10.240.10">
    <property type="entry name" value="Zn(2)-C6 fungal-type DNA-binding domain"/>
    <property type="match status" value="1"/>
</dbReference>
<dbReference type="GO" id="GO:0003677">
    <property type="term" value="F:DNA binding"/>
    <property type="evidence" value="ECO:0007669"/>
    <property type="project" value="UniProtKB-KW"/>
</dbReference>
<feature type="compositionally biased region" description="Polar residues" evidence="6">
    <location>
        <begin position="107"/>
        <end position="128"/>
    </location>
</feature>
<dbReference type="CDD" id="cd12148">
    <property type="entry name" value="fungal_TF_MHR"/>
    <property type="match status" value="1"/>
</dbReference>
<reference evidence="8" key="2">
    <citation type="submission" date="2023-01" db="EMBL/GenBank/DDBJ databases">
        <authorList>
            <person name="Petersen C."/>
        </authorList>
    </citation>
    <scope>NUCLEOTIDE SEQUENCE</scope>
    <source>
        <strain evidence="8">IBT 17514</strain>
    </source>
</reference>
<feature type="domain" description="Zn(2)-C6 fungal-type" evidence="7">
    <location>
        <begin position="40"/>
        <end position="69"/>
    </location>
</feature>
<keyword evidence="5" id="KW-0539">Nucleus</keyword>
<sequence>MEFIYPNIPASPWGNHLRDKISLMSTLDQPPPKRKRLSYACNYCREKKTRCDEEQPCRNCHLADVECVTTDKRRDGQRVENRRRQESHGRSQSATLLRAQLPPSGGAVSSAQSQTPRTPESHASSVVPTTRERPRIWSQCWGPEGWKTGRLPMMPRFVGSSVLELMTAWLDMAFYRIRGAQARAVSPLLNQSFASVILDQPPELPDEALMQVCVENYWITLHQIFPFLDRQTVEPICNAGMERNVYSNHSSDAPSRALKYLIVTTGMLTIPPSEVSRTLISSCISYCNSLLGHIVTNRSLQSVQVILLFSIVLRSCDKIAWAWDILTMGVSLAQSIGINQGSQSLSDPLTEPTPEFQTWWCIYVFERVLALECGRPSTIWDRQLSETIVLLPQTNPGSGTDPQFRNVLISLANMLHEMQERSVRAWRREEWIPQSVEQSIEDKLQTGGELHVLLSEWQDSLPAEYRPGSASNLAFDSRSQSAFLSYYYNLGLLLVNRSTLLVPKDELHAMVNKYAAGKSWQQRLLAGSAPVIEAARQMIKLFVASVDSGTPTYLTAITSPLAAVYVLAIHIYQERRSLLIRSDFELLKVAIQITKEHYHKHDTASNIDDVLLDVEQFAARCLETPSDSYIDPLHVVSDEIVMGDISLGDTMPTLEGSTWGPSALDWAGWDWNDLSHLFQHTE</sequence>
<keyword evidence="2" id="KW-0805">Transcription regulation</keyword>
<keyword evidence="3" id="KW-0238">DNA-binding</keyword>
<feature type="region of interest" description="Disordered" evidence="6">
    <location>
        <begin position="72"/>
        <end position="128"/>
    </location>
</feature>